<accession>A0A4R2M0W2</accession>
<dbReference type="InterPro" id="IPR005975">
    <property type="entry name" value="Nase_Mo-Fe_CF"/>
</dbReference>
<dbReference type="NCBIfam" id="TIGR01285">
    <property type="entry name" value="nifN"/>
    <property type="match status" value="1"/>
</dbReference>
<dbReference type="Gene3D" id="3.40.50.1980">
    <property type="entry name" value="Nitrogenase molybdenum iron protein domain"/>
    <property type="match status" value="3"/>
</dbReference>
<evidence type="ECO:0000256" key="5">
    <source>
        <dbReference type="ARBA" id="ARBA00023231"/>
    </source>
</evidence>
<evidence type="ECO:0000256" key="3">
    <source>
        <dbReference type="ARBA" id="ARBA00011002"/>
    </source>
</evidence>
<protein>
    <recommendedName>
        <fullName evidence="4">Nitrogenase iron-molybdenum cofactor biosynthesis protein NifN</fullName>
    </recommendedName>
</protein>
<gene>
    <name evidence="8" type="ORF">EV684_11287</name>
</gene>
<feature type="domain" description="Nitrogenase/oxidoreductase component 1" evidence="7">
    <location>
        <begin position="19"/>
        <end position="427"/>
    </location>
</feature>
<dbReference type="Gene3D" id="6.10.250.1090">
    <property type="match status" value="1"/>
</dbReference>
<comment type="caution">
    <text evidence="8">The sequence shown here is derived from an EMBL/GenBank/DDBJ whole genome shotgun (WGS) entry which is preliminary data.</text>
</comment>
<reference evidence="8 9" key="1">
    <citation type="submission" date="2019-03" db="EMBL/GenBank/DDBJ databases">
        <title>Genomic Encyclopedia of Type Strains, Phase IV (KMG-IV): sequencing the most valuable type-strain genomes for metagenomic binning, comparative biology and taxonomic classification.</title>
        <authorList>
            <person name="Goeker M."/>
        </authorList>
    </citation>
    <scope>NUCLEOTIDE SEQUENCE [LARGE SCALE GENOMIC DNA]</scope>
    <source>
        <strain evidence="8 9">DSM 1709</strain>
    </source>
</reference>
<proteinExistence type="inferred from homology"/>
<name>A0A4R2M0W2_RUBGE</name>
<dbReference type="EMBL" id="SLXD01000012">
    <property type="protein sequence ID" value="TCP00649.1"/>
    <property type="molecule type" value="Genomic_DNA"/>
</dbReference>
<dbReference type="RefSeq" id="WP_132648697.1">
    <property type="nucleotide sequence ID" value="NZ_CP181386.1"/>
</dbReference>
<keyword evidence="5 6" id="KW-0535">Nitrogen fixation</keyword>
<evidence type="ECO:0000256" key="1">
    <source>
        <dbReference type="ARBA" id="ARBA00003171"/>
    </source>
</evidence>
<dbReference type="CDD" id="cd01966">
    <property type="entry name" value="Nitrogenase_NifN_1"/>
    <property type="match status" value="1"/>
</dbReference>
<comment type="pathway">
    <text evidence="2">Cofactor biosynthesis; Fe-Mo cofactor biosynthesis.</text>
</comment>
<dbReference type="Proteomes" id="UP000295106">
    <property type="component" value="Unassembled WGS sequence"/>
</dbReference>
<evidence type="ECO:0000256" key="2">
    <source>
        <dbReference type="ARBA" id="ARBA00005155"/>
    </source>
</evidence>
<evidence type="ECO:0000259" key="7">
    <source>
        <dbReference type="Pfam" id="PF00148"/>
    </source>
</evidence>
<sequence length="480" mass="51095">MALVTESKKSCSVNPLKMSAPLGASFAFMGLESCMPLMHGSQGCTSFGLVLLVRHFKEAIPLQTTAMNEATTIMGGDDNLVKALLNIRQRAQPKIIGICSTGLTETKGDDVDGTIRLARQQHPELADTAVVYASTPDYVGAFQDGWAAAVTALVSTLPRVDEPRRDGVVALLPGCHLTPADLEELRETIEAFGLQAVVVPDISGSLDGHIPDTWQGTTIGGTPRADIEALGGVIEVLAVGEQMRPAAEALQARCGVPFTLFDRLTGLGASDAFVRRLAELSGREVPAKLRRQRSQLVDAMLDAHFHTGNAKIALAAEPDLLWAAGSFLAEMGAELVTCVTTTRSPLLERLPTSEVLIGDLEDFERSAEATGAELLMTHSHGRQAAERLGRPLFRLGIPMFDRIGNAHVRMVGYRGTRDFVNAVGNALIECIAHHGPDDWPLPAASLAAAQAVPPAVAHVSAVIPRRRPAATDPVTSRSEP</sequence>
<dbReference type="InterPro" id="IPR000318">
    <property type="entry name" value="Nase_comp1_CS"/>
</dbReference>
<dbReference type="PANTHER" id="PTHR33712">
    <property type="entry name" value="LIGHT-INDEPENDENT PROTOCHLOROPHYLLIDE REDUCTASE SUBUNIT B"/>
    <property type="match status" value="1"/>
</dbReference>
<dbReference type="PROSITE" id="PS00699">
    <property type="entry name" value="NITROGENASE_1_1"/>
    <property type="match status" value="1"/>
</dbReference>
<dbReference type="InterPro" id="IPR000510">
    <property type="entry name" value="Nase/OxRdtase_comp1"/>
</dbReference>
<evidence type="ECO:0000313" key="8">
    <source>
        <dbReference type="EMBL" id="TCP00649.1"/>
    </source>
</evidence>
<dbReference type="SUPFAM" id="SSF53807">
    <property type="entry name" value="Helical backbone' metal receptor"/>
    <property type="match status" value="1"/>
</dbReference>
<dbReference type="PANTHER" id="PTHR33712:SF7">
    <property type="entry name" value="LIGHT-INDEPENDENT PROTOCHLOROPHYLLIDE REDUCTASE SUBUNIT B"/>
    <property type="match status" value="1"/>
</dbReference>
<dbReference type="GO" id="GO:0065003">
    <property type="term" value="P:protein-containing complex assembly"/>
    <property type="evidence" value="ECO:0007669"/>
    <property type="project" value="InterPro"/>
</dbReference>
<organism evidence="8 9">
    <name type="scientific">Rubrivivax gelatinosus</name>
    <name type="common">Rhodocyclus gelatinosus</name>
    <name type="synonym">Rhodopseudomonas gelatinosa</name>
    <dbReference type="NCBI Taxonomy" id="28068"/>
    <lineage>
        <taxon>Bacteria</taxon>
        <taxon>Pseudomonadati</taxon>
        <taxon>Pseudomonadota</taxon>
        <taxon>Betaproteobacteria</taxon>
        <taxon>Burkholderiales</taxon>
        <taxon>Sphaerotilaceae</taxon>
        <taxon>Rubrivivax</taxon>
    </lineage>
</organism>
<dbReference type="InterPro" id="IPR050152">
    <property type="entry name" value="ChlB/BchB/BchZ"/>
</dbReference>
<comment type="similarity">
    <text evidence="3 6">Belongs to the NifD/NifK/NifE/NifN family.</text>
</comment>
<evidence type="ECO:0000256" key="6">
    <source>
        <dbReference type="RuleBase" id="RU004021"/>
    </source>
</evidence>
<comment type="function">
    <text evidence="1">This protein may play a role in the biosynthesis of the prosthetic group of nitrogenase (FeMo cofactor).</text>
</comment>
<dbReference type="AlphaFoldDB" id="A0A4R2M0W2"/>
<dbReference type="GeneID" id="99683315"/>
<evidence type="ECO:0000313" key="9">
    <source>
        <dbReference type="Proteomes" id="UP000295106"/>
    </source>
</evidence>
<dbReference type="UniPathway" id="UPA00782"/>
<dbReference type="OrthoDB" id="9800746at2"/>
<dbReference type="Pfam" id="PF00148">
    <property type="entry name" value="Oxidored_nitro"/>
    <property type="match status" value="1"/>
</dbReference>
<dbReference type="GO" id="GO:0016163">
    <property type="term" value="F:nitrogenase activity"/>
    <property type="evidence" value="ECO:0007669"/>
    <property type="project" value="InterPro"/>
</dbReference>
<evidence type="ECO:0000256" key="4">
    <source>
        <dbReference type="ARBA" id="ARBA00013282"/>
    </source>
</evidence>